<dbReference type="InterPro" id="IPR001182">
    <property type="entry name" value="FtsW/RodA"/>
</dbReference>
<dbReference type="EC" id="2.4.99.28" evidence="15"/>
<feature type="transmembrane region" description="Helical" evidence="18">
    <location>
        <begin position="74"/>
        <end position="95"/>
    </location>
</feature>
<evidence type="ECO:0000256" key="7">
    <source>
        <dbReference type="ARBA" id="ARBA00022984"/>
    </source>
</evidence>
<keyword evidence="7" id="KW-0573">Peptidoglycan synthesis</keyword>
<comment type="caution">
    <text evidence="19">The sequence shown here is derived from an EMBL/GenBank/DDBJ whole genome shotgun (WGS) entry which is preliminary data.</text>
</comment>
<sequence>MLNPLWCYHGFRMAVAVLTVIGLVMVYSSSAATTAASGGDPTTDLLEQGLFCVGGLALGLICAMLPLSIYRRIGFVLVLASMFLQTLTFTALGRSKNGNSGWIFVAGHSFQPAEAMKLALCIWLPAALLAAAARARKVGWPKAYALPLAMFVACLLLVLGGKDLGTAIIIIFIGGAAFLIGGFPGKWLGLGAIVMGAAVTGLIMASPSRRNRILATYVGCSGDDAQGICFQATHARYAMASGGFLGLGLGNSREKWSYLPEAHNDFIFAIIGEELGFLGCAAVILLFVVIGWCLIRVALAIADRYASMVLMTLDVWIVGQALVNIGVVVGVFPVFGVPMPFVSAGGSSLVMCLAGAGVAIGMMRRQPEIKADSSRE</sequence>
<keyword evidence="4" id="KW-0808">Transferase</keyword>
<proteinExistence type="inferred from homology"/>
<evidence type="ECO:0000313" key="20">
    <source>
        <dbReference type="Proteomes" id="UP000718821"/>
    </source>
</evidence>
<feature type="transmembrane region" description="Helical" evidence="18">
    <location>
        <begin position="187"/>
        <end position="205"/>
    </location>
</feature>
<evidence type="ECO:0000256" key="18">
    <source>
        <dbReference type="SAM" id="Phobius"/>
    </source>
</evidence>
<comment type="pathway">
    <text evidence="2">Cell wall biogenesis; peptidoglycan biosynthesis.</text>
</comment>
<comment type="similarity">
    <text evidence="12">Belongs to the SEDS family. FtsW subfamily.</text>
</comment>
<dbReference type="PANTHER" id="PTHR30474">
    <property type="entry name" value="CELL CYCLE PROTEIN"/>
    <property type="match status" value="1"/>
</dbReference>
<dbReference type="GO" id="GO:0008360">
    <property type="term" value="P:regulation of cell shape"/>
    <property type="evidence" value="ECO:0007669"/>
    <property type="project" value="UniProtKB-KW"/>
</dbReference>
<dbReference type="EMBL" id="JACLYU010000001">
    <property type="protein sequence ID" value="MBM6698938.1"/>
    <property type="molecule type" value="Genomic_DNA"/>
</dbReference>
<dbReference type="GO" id="GO:0008955">
    <property type="term" value="F:peptidoglycan glycosyltransferase activity"/>
    <property type="evidence" value="ECO:0007669"/>
    <property type="project" value="UniProtKB-EC"/>
</dbReference>
<evidence type="ECO:0000256" key="14">
    <source>
        <dbReference type="ARBA" id="ARBA00041418"/>
    </source>
</evidence>
<keyword evidence="3" id="KW-0328">Glycosyltransferase</keyword>
<comment type="function">
    <text evidence="17">Peptidoglycan polymerase that is essential for cell division.</text>
</comment>
<dbReference type="AlphaFoldDB" id="A0A938WWL6"/>
<keyword evidence="20" id="KW-1185">Reference proteome</keyword>
<dbReference type="Proteomes" id="UP000718821">
    <property type="component" value="Unassembled WGS sequence"/>
</dbReference>
<evidence type="ECO:0000256" key="5">
    <source>
        <dbReference type="ARBA" id="ARBA00022692"/>
    </source>
</evidence>
<dbReference type="GO" id="GO:0005886">
    <property type="term" value="C:plasma membrane"/>
    <property type="evidence" value="ECO:0007669"/>
    <property type="project" value="TreeGrafter"/>
</dbReference>
<feature type="transmembrane region" description="Helical" evidence="18">
    <location>
        <begin position="275"/>
        <end position="301"/>
    </location>
</feature>
<evidence type="ECO:0000256" key="3">
    <source>
        <dbReference type="ARBA" id="ARBA00022676"/>
    </source>
</evidence>
<reference evidence="19" key="2">
    <citation type="journal article" date="2021" name="Sci. Rep.">
        <title>The distribution of antibiotic resistance genes in chicken gut microbiota commensals.</title>
        <authorList>
            <person name="Juricova H."/>
            <person name="Matiasovicova J."/>
            <person name="Kubasova T."/>
            <person name="Cejkova D."/>
            <person name="Rychlik I."/>
        </authorList>
    </citation>
    <scope>NUCLEOTIDE SEQUENCE</scope>
    <source>
        <strain evidence="19">An836</strain>
    </source>
</reference>
<gene>
    <name evidence="19" type="ORF">H7U32_01065</name>
</gene>
<dbReference type="GO" id="GO:0051301">
    <property type="term" value="P:cell division"/>
    <property type="evidence" value="ECO:0007669"/>
    <property type="project" value="InterPro"/>
</dbReference>
<dbReference type="GO" id="GO:0032153">
    <property type="term" value="C:cell division site"/>
    <property type="evidence" value="ECO:0007669"/>
    <property type="project" value="TreeGrafter"/>
</dbReference>
<evidence type="ECO:0000256" key="4">
    <source>
        <dbReference type="ARBA" id="ARBA00022679"/>
    </source>
</evidence>
<feature type="transmembrane region" description="Helical" evidence="18">
    <location>
        <begin position="341"/>
        <end position="360"/>
    </location>
</feature>
<protein>
    <recommendedName>
        <fullName evidence="13">Probable peptidoglycan glycosyltransferase FtsW</fullName>
        <ecNumber evidence="15">2.4.99.28</ecNumber>
    </recommendedName>
    <alternativeName>
        <fullName evidence="14">Cell division protein FtsW</fullName>
    </alternativeName>
    <alternativeName>
        <fullName evidence="11">Cell wall polymerase</fullName>
    </alternativeName>
    <alternativeName>
        <fullName evidence="10">Peptidoglycan polymerase</fullName>
    </alternativeName>
</protein>
<evidence type="ECO:0000256" key="8">
    <source>
        <dbReference type="ARBA" id="ARBA00022989"/>
    </source>
</evidence>
<feature type="transmembrane region" description="Helical" evidence="18">
    <location>
        <begin position="48"/>
        <end position="67"/>
    </location>
</feature>
<reference evidence="19" key="1">
    <citation type="submission" date="2020-08" db="EMBL/GenBank/DDBJ databases">
        <authorList>
            <person name="Cejkova D."/>
            <person name="Kubasova T."/>
            <person name="Jahodarova E."/>
            <person name="Rychlik I."/>
        </authorList>
    </citation>
    <scope>NUCLEOTIDE SEQUENCE</scope>
    <source>
        <strain evidence="19">An836</strain>
    </source>
</reference>
<evidence type="ECO:0000256" key="2">
    <source>
        <dbReference type="ARBA" id="ARBA00004752"/>
    </source>
</evidence>
<evidence type="ECO:0000256" key="17">
    <source>
        <dbReference type="ARBA" id="ARBA00049966"/>
    </source>
</evidence>
<dbReference type="GO" id="GO:0015648">
    <property type="term" value="F:lipid-linked peptidoglycan transporter activity"/>
    <property type="evidence" value="ECO:0007669"/>
    <property type="project" value="TreeGrafter"/>
</dbReference>
<evidence type="ECO:0000256" key="1">
    <source>
        <dbReference type="ARBA" id="ARBA00004141"/>
    </source>
</evidence>
<dbReference type="GO" id="GO:0009252">
    <property type="term" value="P:peptidoglycan biosynthetic process"/>
    <property type="evidence" value="ECO:0007669"/>
    <property type="project" value="UniProtKB-KW"/>
</dbReference>
<evidence type="ECO:0000256" key="10">
    <source>
        <dbReference type="ARBA" id="ARBA00032370"/>
    </source>
</evidence>
<dbReference type="InterPro" id="IPR018365">
    <property type="entry name" value="Cell_cycle_FtsW-rel_CS"/>
</dbReference>
<keyword evidence="6" id="KW-0133">Cell shape</keyword>
<comment type="catalytic activity">
    <reaction evidence="16">
        <text>[GlcNAc-(1-&gt;4)-Mur2Ac(oyl-L-Ala-gamma-D-Glu-L-Lys-D-Ala-D-Ala)](n)-di-trans,octa-cis-undecaprenyl diphosphate + beta-D-GlcNAc-(1-&gt;4)-Mur2Ac(oyl-L-Ala-gamma-D-Glu-L-Lys-D-Ala-D-Ala)-di-trans,octa-cis-undecaprenyl diphosphate = [GlcNAc-(1-&gt;4)-Mur2Ac(oyl-L-Ala-gamma-D-Glu-L-Lys-D-Ala-D-Ala)](n+1)-di-trans,octa-cis-undecaprenyl diphosphate + di-trans,octa-cis-undecaprenyl diphosphate + H(+)</text>
        <dbReference type="Rhea" id="RHEA:23708"/>
        <dbReference type="Rhea" id="RHEA-COMP:9602"/>
        <dbReference type="Rhea" id="RHEA-COMP:9603"/>
        <dbReference type="ChEBI" id="CHEBI:15378"/>
        <dbReference type="ChEBI" id="CHEBI:58405"/>
        <dbReference type="ChEBI" id="CHEBI:60033"/>
        <dbReference type="ChEBI" id="CHEBI:78435"/>
        <dbReference type="EC" id="2.4.99.28"/>
    </reaction>
</comment>
<evidence type="ECO:0000256" key="12">
    <source>
        <dbReference type="ARBA" id="ARBA00038053"/>
    </source>
</evidence>
<evidence type="ECO:0000256" key="13">
    <source>
        <dbReference type="ARBA" id="ARBA00041185"/>
    </source>
</evidence>
<feature type="transmembrane region" description="Helical" evidence="18">
    <location>
        <begin position="313"/>
        <end position="335"/>
    </location>
</feature>
<feature type="transmembrane region" description="Helical" evidence="18">
    <location>
        <begin position="115"/>
        <end position="133"/>
    </location>
</feature>
<comment type="subcellular location">
    <subcellularLocation>
        <location evidence="1">Membrane</location>
        <topology evidence="1">Multi-pass membrane protein</topology>
    </subcellularLocation>
</comment>
<evidence type="ECO:0000256" key="9">
    <source>
        <dbReference type="ARBA" id="ARBA00023136"/>
    </source>
</evidence>
<name>A0A938WWL6_9BIFI</name>
<feature type="transmembrane region" description="Helical" evidence="18">
    <location>
        <begin position="164"/>
        <end position="180"/>
    </location>
</feature>
<dbReference type="PANTHER" id="PTHR30474:SF2">
    <property type="entry name" value="PEPTIDOGLYCAN GLYCOSYLTRANSFERASE FTSW-RELATED"/>
    <property type="match status" value="1"/>
</dbReference>
<evidence type="ECO:0000256" key="6">
    <source>
        <dbReference type="ARBA" id="ARBA00022960"/>
    </source>
</evidence>
<keyword evidence="8 18" id="KW-1133">Transmembrane helix</keyword>
<keyword evidence="5 18" id="KW-0812">Transmembrane</keyword>
<dbReference type="PROSITE" id="PS00428">
    <property type="entry name" value="FTSW_RODA_SPOVE"/>
    <property type="match status" value="1"/>
</dbReference>
<evidence type="ECO:0000256" key="11">
    <source>
        <dbReference type="ARBA" id="ARBA00033270"/>
    </source>
</evidence>
<accession>A0A938WWL6</accession>
<feature type="transmembrane region" description="Helical" evidence="18">
    <location>
        <begin position="140"/>
        <end position="158"/>
    </location>
</feature>
<evidence type="ECO:0000256" key="15">
    <source>
        <dbReference type="ARBA" id="ARBA00044770"/>
    </source>
</evidence>
<evidence type="ECO:0000313" key="19">
    <source>
        <dbReference type="EMBL" id="MBM6698938.1"/>
    </source>
</evidence>
<dbReference type="Pfam" id="PF01098">
    <property type="entry name" value="FTSW_RODA_SPOVE"/>
    <property type="match status" value="1"/>
</dbReference>
<evidence type="ECO:0000256" key="16">
    <source>
        <dbReference type="ARBA" id="ARBA00049902"/>
    </source>
</evidence>
<keyword evidence="9 18" id="KW-0472">Membrane</keyword>
<organism evidence="19 20">
    <name type="scientific">Bifidobacterium pullorum subsp. saeculare</name>
    <dbReference type="NCBI Taxonomy" id="78257"/>
    <lineage>
        <taxon>Bacteria</taxon>
        <taxon>Bacillati</taxon>
        <taxon>Actinomycetota</taxon>
        <taxon>Actinomycetes</taxon>
        <taxon>Bifidobacteriales</taxon>
        <taxon>Bifidobacteriaceae</taxon>
        <taxon>Bifidobacterium</taxon>
    </lineage>
</organism>